<dbReference type="KEGG" id="skn:SKUN_001686"/>
<dbReference type="STRING" id="273035.SKUN_001686"/>
<dbReference type="EMBL" id="CP010899">
    <property type="protein sequence ID" value="ALA98543.1"/>
    <property type="molecule type" value="Genomic_DNA"/>
</dbReference>
<protein>
    <submittedName>
        <fullName evidence="2">Proton/glutamate symporter</fullName>
    </submittedName>
</protein>
<dbReference type="Proteomes" id="UP000062963">
    <property type="component" value="Chromosome"/>
</dbReference>
<feature type="transmembrane region" description="Helical" evidence="1">
    <location>
        <begin position="37"/>
        <end position="60"/>
    </location>
</feature>
<dbReference type="AlphaFoldDB" id="A0A0K2JJB9"/>
<dbReference type="PROSITE" id="PS51257">
    <property type="entry name" value="PROKAR_LIPOPROTEIN"/>
    <property type="match status" value="1"/>
</dbReference>
<dbReference type="PATRIC" id="fig|273035.7.peg.2074"/>
<reference evidence="2 3" key="1">
    <citation type="journal article" date="2015" name="Genome Announc.">
        <title>Complete Genome Sequence of Spiroplasma kunkelii Strain CR2-3x, Causal Agent of Corn Stunt Disease in Zea mays L.</title>
        <authorList>
            <person name="Davis R.E."/>
            <person name="Shao J."/>
            <person name="Dally E.L."/>
            <person name="Zhao Y."/>
            <person name="Gasparich G.E."/>
            <person name="Gaynor B.J."/>
            <person name="Athey J.C."/>
            <person name="Harrison N.A."/>
            <person name="Donofrio N."/>
        </authorList>
    </citation>
    <scope>NUCLEOTIDE SEQUENCE [LARGE SCALE GENOMIC DNA]</scope>
    <source>
        <strain evidence="2 3">CR2-3x</strain>
    </source>
</reference>
<evidence type="ECO:0000313" key="2">
    <source>
        <dbReference type="EMBL" id="ALA98543.1"/>
    </source>
</evidence>
<keyword evidence="3" id="KW-1185">Reference proteome</keyword>
<keyword evidence="1" id="KW-1133">Transmembrane helix</keyword>
<keyword evidence="1" id="KW-0472">Membrane</keyword>
<keyword evidence="1" id="KW-0812">Transmembrane</keyword>
<proteinExistence type="predicted"/>
<name>A0A0K2JJB9_SPIKU</name>
<accession>A0A0K2JJB9</accession>
<gene>
    <name evidence="2" type="ORF">SKUN_001686</name>
</gene>
<sequence>MEVLKDDIKVKENLVGIFAPLTTTMGLTACTPAQSGIIVSFISTAGLYYLTVANFFIVLLKILHIY</sequence>
<evidence type="ECO:0000313" key="3">
    <source>
        <dbReference type="Proteomes" id="UP000062963"/>
    </source>
</evidence>
<evidence type="ECO:0000256" key="1">
    <source>
        <dbReference type="SAM" id="Phobius"/>
    </source>
</evidence>
<organism evidence="2 3">
    <name type="scientific">Spiroplasma kunkelii CR2-3x</name>
    <dbReference type="NCBI Taxonomy" id="273035"/>
    <lineage>
        <taxon>Bacteria</taxon>
        <taxon>Bacillati</taxon>
        <taxon>Mycoplasmatota</taxon>
        <taxon>Mollicutes</taxon>
        <taxon>Entomoplasmatales</taxon>
        <taxon>Spiroplasmataceae</taxon>
        <taxon>Spiroplasma</taxon>
    </lineage>
</organism>